<organism evidence="2 3">
    <name type="scientific">Lasiosphaeris hirsuta</name>
    <dbReference type="NCBI Taxonomy" id="260670"/>
    <lineage>
        <taxon>Eukaryota</taxon>
        <taxon>Fungi</taxon>
        <taxon>Dikarya</taxon>
        <taxon>Ascomycota</taxon>
        <taxon>Pezizomycotina</taxon>
        <taxon>Sordariomycetes</taxon>
        <taxon>Sordariomycetidae</taxon>
        <taxon>Sordariales</taxon>
        <taxon>Lasiosphaeriaceae</taxon>
        <taxon>Lasiosphaeris</taxon>
    </lineage>
</organism>
<evidence type="ECO:0000256" key="1">
    <source>
        <dbReference type="SAM" id="SignalP"/>
    </source>
</evidence>
<feature type="signal peptide" evidence="1">
    <location>
        <begin position="1"/>
        <end position="18"/>
    </location>
</feature>
<reference evidence="2" key="1">
    <citation type="submission" date="2023-06" db="EMBL/GenBank/DDBJ databases">
        <title>Genome-scale phylogeny and comparative genomics of the fungal order Sordariales.</title>
        <authorList>
            <consortium name="Lawrence Berkeley National Laboratory"/>
            <person name="Hensen N."/>
            <person name="Bonometti L."/>
            <person name="Westerberg I."/>
            <person name="Brannstrom I.O."/>
            <person name="Guillou S."/>
            <person name="Cros-Aarteil S."/>
            <person name="Calhoun S."/>
            <person name="Haridas S."/>
            <person name="Kuo A."/>
            <person name="Mondo S."/>
            <person name="Pangilinan J."/>
            <person name="Riley R."/>
            <person name="Labutti K."/>
            <person name="Andreopoulos B."/>
            <person name="Lipzen A."/>
            <person name="Chen C."/>
            <person name="Yanf M."/>
            <person name="Daum C."/>
            <person name="Ng V."/>
            <person name="Clum A."/>
            <person name="Steindorff A."/>
            <person name="Ohm R."/>
            <person name="Martin F."/>
            <person name="Silar P."/>
            <person name="Natvig D."/>
            <person name="Lalanne C."/>
            <person name="Gautier V."/>
            <person name="Ament-Velasquez S.L."/>
            <person name="Kruys A."/>
            <person name="Hutchinson M.I."/>
            <person name="Powell A.J."/>
            <person name="Barry K."/>
            <person name="Miller A.N."/>
            <person name="Grigoriev I.V."/>
            <person name="Debuchy R."/>
            <person name="Gladieux P."/>
            <person name="Thoren M.H."/>
            <person name="Johannesson H."/>
        </authorList>
    </citation>
    <scope>NUCLEOTIDE SEQUENCE</scope>
    <source>
        <strain evidence="2">SMH4607-1</strain>
    </source>
</reference>
<keyword evidence="1" id="KW-0732">Signal</keyword>
<name>A0AA40DH09_9PEZI</name>
<keyword evidence="3" id="KW-1185">Reference proteome</keyword>
<dbReference type="AlphaFoldDB" id="A0AA40DH09"/>
<dbReference type="Proteomes" id="UP001172102">
    <property type="component" value="Unassembled WGS sequence"/>
</dbReference>
<sequence>MKLSPILFISAAFASTLAHTIQLPDLPDGSYLISIGEDGKPTWTEITANATDAPAPVVPKRGTNKISTRLRKRFIWPSGTFPYCPGGDWFLQDDLYSHGWDAFWNMCWEGGNRRYPAHTTITQYQGSSVTYMCAFTTNPCGTEEWVDAVNWVAGGCPGRSNGLMEPGFLDIPAWHKRYGYAKVGSSICG</sequence>
<accession>A0AA40DH09</accession>
<proteinExistence type="predicted"/>
<evidence type="ECO:0000313" key="3">
    <source>
        <dbReference type="Proteomes" id="UP001172102"/>
    </source>
</evidence>
<feature type="chain" id="PRO_5041445600" evidence="1">
    <location>
        <begin position="19"/>
        <end position="189"/>
    </location>
</feature>
<evidence type="ECO:0000313" key="2">
    <source>
        <dbReference type="EMBL" id="KAK0702815.1"/>
    </source>
</evidence>
<comment type="caution">
    <text evidence="2">The sequence shown here is derived from an EMBL/GenBank/DDBJ whole genome shotgun (WGS) entry which is preliminary data.</text>
</comment>
<dbReference type="EMBL" id="JAUKUA010000008">
    <property type="protein sequence ID" value="KAK0702815.1"/>
    <property type="molecule type" value="Genomic_DNA"/>
</dbReference>
<gene>
    <name evidence="2" type="ORF">B0H67DRAFT_499936</name>
</gene>
<protein>
    <submittedName>
        <fullName evidence="2">Uncharacterized protein</fullName>
    </submittedName>
</protein>